<feature type="domain" description="YCII-related" evidence="3">
    <location>
        <begin position="21"/>
        <end position="88"/>
    </location>
</feature>
<sequence>MRQGHVAQPLQRQHALSASGANAAHAALLRPGRSKGVRVRASGSQRTVTDGPAAEAKALIAGFWIWEVESMQEAIEWVRCCPILMKGKSEIEMRQVFGVEDFGDEASTPEFREREERLRAIAHQRGAWVVYVQADYGDDPAIALYDKPHAAQVTGTVDSGSERWNSRACTRAGRLAITSASV</sequence>
<dbReference type="InterPro" id="IPR011008">
    <property type="entry name" value="Dimeric_a/b-barrel"/>
</dbReference>
<feature type="region of interest" description="Disordered" evidence="2">
    <location>
        <begin position="32"/>
        <end position="51"/>
    </location>
</feature>
<dbReference type="Gene3D" id="3.30.70.1060">
    <property type="entry name" value="Dimeric alpha+beta barrel"/>
    <property type="match status" value="1"/>
</dbReference>
<evidence type="ECO:0000256" key="2">
    <source>
        <dbReference type="SAM" id="MobiDB-lite"/>
    </source>
</evidence>
<evidence type="ECO:0000313" key="4">
    <source>
        <dbReference type="EMBL" id="NML17296.1"/>
    </source>
</evidence>
<comment type="caution">
    <text evidence="4">The sequence shown here is derived from an EMBL/GenBank/DDBJ whole genome shotgun (WGS) entry which is preliminary data.</text>
</comment>
<dbReference type="PANTHER" id="PTHR35174">
    <property type="entry name" value="BLL7171 PROTEIN-RELATED"/>
    <property type="match status" value="1"/>
</dbReference>
<dbReference type="EMBL" id="JABBFW010000017">
    <property type="protein sequence ID" value="NML17296.1"/>
    <property type="molecule type" value="Genomic_DNA"/>
</dbReference>
<dbReference type="Pfam" id="PF03795">
    <property type="entry name" value="YCII"/>
    <property type="match status" value="1"/>
</dbReference>
<keyword evidence="5" id="KW-1185">Reference proteome</keyword>
<dbReference type="SUPFAM" id="SSF54909">
    <property type="entry name" value="Dimeric alpha+beta barrel"/>
    <property type="match status" value="1"/>
</dbReference>
<gene>
    <name evidence="4" type="ORF">HHL10_20170</name>
</gene>
<accession>A0A848FE34</accession>
<reference evidence="4 5" key="1">
    <citation type="submission" date="2020-04" db="EMBL/GenBank/DDBJ databases">
        <title>Azohydromonas sp. isolated from soil.</title>
        <authorList>
            <person name="Dahal R.H."/>
        </authorList>
    </citation>
    <scope>NUCLEOTIDE SEQUENCE [LARGE SCALE GENOMIC DNA]</scope>
    <source>
        <strain evidence="4 5">G-1-1-14</strain>
    </source>
</reference>
<organism evidence="4 5">
    <name type="scientific">Azohydromonas caseinilytica</name>
    <dbReference type="NCBI Taxonomy" id="2728836"/>
    <lineage>
        <taxon>Bacteria</taxon>
        <taxon>Pseudomonadati</taxon>
        <taxon>Pseudomonadota</taxon>
        <taxon>Betaproteobacteria</taxon>
        <taxon>Burkholderiales</taxon>
        <taxon>Sphaerotilaceae</taxon>
        <taxon>Azohydromonas</taxon>
    </lineage>
</organism>
<evidence type="ECO:0000256" key="1">
    <source>
        <dbReference type="ARBA" id="ARBA00007689"/>
    </source>
</evidence>
<dbReference type="InterPro" id="IPR005545">
    <property type="entry name" value="YCII"/>
</dbReference>
<evidence type="ECO:0000259" key="3">
    <source>
        <dbReference type="Pfam" id="PF03795"/>
    </source>
</evidence>
<proteinExistence type="inferred from homology"/>
<comment type="similarity">
    <text evidence="1">Belongs to the YciI family.</text>
</comment>
<dbReference type="AlphaFoldDB" id="A0A848FE34"/>
<protein>
    <recommendedName>
        <fullName evidence="3">YCII-related domain-containing protein</fullName>
    </recommendedName>
</protein>
<dbReference type="Proteomes" id="UP000574067">
    <property type="component" value="Unassembled WGS sequence"/>
</dbReference>
<evidence type="ECO:0000313" key="5">
    <source>
        <dbReference type="Proteomes" id="UP000574067"/>
    </source>
</evidence>
<name>A0A848FE34_9BURK</name>
<dbReference type="PANTHER" id="PTHR35174:SF4">
    <property type="entry name" value="BLL7163 PROTEIN"/>
    <property type="match status" value="1"/>
</dbReference>